<accession>A0A0V1EZS8</accession>
<reference evidence="1 2" key="1">
    <citation type="submission" date="2015-01" db="EMBL/GenBank/DDBJ databases">
        <title>Evolution of Trichinella species and genotypes.</title>
        <authorList>
            <person name="Korhonen P.K."/>
            <person name="Edoardo P."/>
            <person name="Giuseppe L.R."/>
            <person name="Gasser R.B."/>
        </authorList>
    </citation>
    <scope>NUCLEOTIDE SEQUENCE [LARGE SCALE GENOMIC DNA]</scope>
    <source>
        <strain evidence="1">ISS470</strain>
    </source>
</reference>
<dbReference type="EMBL" id="JYDT01000828">
    <property type="protein sequence ID" value="KRY79401.1"/>
    <property type="molecule type" value="Genomic_DNA"/>
</dbReference>
<evidence type="ECO:0000313" key="1">
    <source>
        <dbReference type="EMBL" id="KRY79401.1"/>
    </source>
</evidence>
<name>A0A0V1EZS8_TRIPS</name>
<sequence>MVLICSLGWLETHSVYQASLKLLESYLPLLPKLGAVERSVSLRWASQMPKPGQCLNVFSCCLWI</sequence>
<comment type="caution">
    <text evidence="1">The sequence shown here is derived from an EMBL/GenBank/DDBJ whole genome shotgun (WGS) entry which is preliminary data.</text>
</comment>
<proteinExistence type="predicted"/>
<dbReference type="Proteomes" id="UP000054995">
    <property type="component" value="Unassembled WGS sequence"/>
</dbReference>
<keyword evidence="2" id="KW-1185">Reference proteome</keyword>
<organism evidence="1 2">
    <name type="scientific">Trichinella pseudospiralis</name>
    <name type="common">Parasitic roundworm</name>
    <dbReference type="NCBI Taxonomy" id="6337"/>
    <lineage>
        <taxon>Eukaryota</taxon>
        <taxon>Metazoa</taxon>
        <taxon>Ecdysozoa</taxon>
        <taxon>Nematoda</taxon>
        <taxon>Enoplea</taxon>
        <taxon>Dorylaimia</taxon>
        <taxon>Trichinellida</taxon>
        <taxon>Trichinellidae</taxon>
        <taxon>Trichinella</taxon>
    </lineage>
</organism>
<protein>
    <submittedName>
        <fullName evidence="1">Uncharacterized protein</fullName>
    </submittedName>
</protein>
<evidence type="ECO:0000313" key="2">
    <source>
        <dbReference type="Proteomes" id="UP000054995"/>
    </source>
</evidence>
<dbReference type="AlphaFoldDB" id="A0A0V1EZS8"/>
<gene>
    <name evidence="1" type="ORF">T4D_13613</name>
</gene>